<dbReference type="InterPro" id="IPR027417">
    <property type="entry name" value="P-loop_NTPase"/>
</dbReference>
<evidence type="ECO:0000256" key="3">
    <source>
        <dbReference type="SAM" id="MobiDB-lite"/>
    </source>
</evidence>
<keyword evidence="1" id="KW-0547">Nucleotide-binding</keyword>
<organism evidence="5">
    <name type="scientific">Vitis vinifera</name>
    <name type="common">Grape</name>
    <dbReference type="NCBI Taxonomy" id="29760"/>
    <lineage>
        <taxon>Eukaryota</taxon>
        <taxon>Viridiplantae</taxon>
        <taxon>Streptophyta</taxon>
        <taxon>Embryophyta</taxon>
        <taxon>Tracheophyta</taxon>
        <taxon>Spermatophyta</taxon>
        <taxon>Magnoliopsida</taxon>
        <taxon>eudicotyledons</taxon>
        <taxon>Gunneridae</taxon>
        <taxon>Pentapetalae</taxon>
        <taxon>rosids</taxon>
        <taxon>Vitales</taxon>
        <taxon>Vitaceae</taxon>
        <taxon>Viteae</taxon>
        <taxon>Vitis</taxon>
    </lineage>
</organism>
<sequence length="488" mass="54039">MPLVMCRTVAAKTILQMRQLHIENRQQDLVEGATFPWMQPAISTTFEVHRCLRCSHERHAHPTQDANLIRRNVDPKELQIALQRPVQSKIISQRMPQTPISNPVSSNNSLQGSPVPISGYHSAPSALGITALLHDHAAPIDQAMEAVAKSVQQSNIVPGALEESKISVVKEDTIKNPISPASGSIASFEIRCPPTISSFNDPARNRCHSSEDSESISECIKEQDECLNVFRPNDYVTCIQLNPIDDHYFISKSLPMFITSISFSRHVVAYMMSSKRIQLARAVYNDVDIYFLDDLFSAVDAHTVAILFNKCVMVALAHKTVILLTHQVGFLSEVDKILVMEAGQITQSGSYEELLISGTAFEQLVNAHKNAVTVLEFSNDEQVEPQKKLGQNLLEKSHGPLSTKENSEGGISMKGLPGVQLTEEEETEIGDVSMSIKSEFIEGSSNISELKKDNLDDICDRRPDNEPITHGESAGFAKEENVKLEKEK</sequence>
<reference evidence="5" key="1">
    <citation type="journal article" date="2007" name="PLoS ONE">
        <title>The first genome sequence of an elite grapevine cultivar (Pinot noir Vitis vinifera L.): coping with a highly heterozygous genome.</title>
        <authorList>
            <person name="Velasco R."/>
            <person name="Zharkikh A."/>
            <person name="Troggio M."/>
            <person name="Cartwright D.A."/>
            <person name="Cestaro A."/>
            <person name="Pruss D."/>
            <person name="Pindo M."/>
            <person name="FitzGerald L.M."/>
            <person name="Vezzulli S."/>
            <person name="Reid J."/>
            <person name="Malacarne G."/>
            <person name="Iliev D."/>
            <person name="Coppola G."/>
            <person name="Wardell B."/>
            <person name="Micheletti D."/>
            <person name="Macalma T."/>
            <person name="Facci M."/>
            <person name="Mitchell J.T."/>
            <person name="Perazzolli M."/>
            <person name="Eldredge G."/>
            <person name="Gatto P."/>
            <person name="Oyzerski R."/>
            <person name="Moretto M."/>
            <person name="Gutin N."/>
            <person name="Stefanini M."/>
            <person name="Chen Y."/>
            <person name="Segala C."/>
            <person name="Davenport C."/>
            <person name="Dematte L."/>
            <person name="Mraz A."/>
            <person name="Battilana J."/>
            <person name="Stormo K."/>
            <person name="Costa F."/>
            <person name="Tao Q."/>
            <person name="Si-Ammour A."/>
            <person name="Harkins T."/>
            <person name="Lackey A."/>
            <person name="Perbost C."/>
            <person name="Taillon B."/>
            <person name="Stella A."/>
            <person name="Solovyev V."/>
            <person name="Fawcett J.A."/>
            <person name="Sterck L."/>
            <person name="Vandepoele K."/>
            <person name="Grando S.M."/>
            <person name="Toppo S."/>
            <person name="Moser C."/>
            <person name="Lanchbury J."/>
            <person name="Bogden R."/>
            <person name="Skolnick M."/>
            <person name="Sgaramella V."/>
            <person name="Bhatnagar S.K."/>
            <person name="Fontana P."/>
            <person name="Gutin A."/>
            <person name="Van de Peer Y."/>
            <person name="Salamini F."/>
            <person name="Viola R."/>
        </authorList>
    </citation>
    <scope>NUCLEOTIDE SEQUENCE</scope>
</reference>
<feature type="region of interest" description="Disordered" evidence="3">
    <location>
        <begin position="458"/>
        <end position="488"/>
    </location>
</feature>
<dbReference type="PANTHER" id="PTHR24223:SF108">
    <property type="entry name" value="ABC TRANSPORTER C FAMILY MEMBER 8"/>
    <property type="match status" value="1"/>
</dbReference>
<feature type="domain" description="ABC transporter" evidence="4">
    <location>
        <begin position="73"/>
        <end position="367"/>
    </location>
</feature>
<dbReference type="EMBL" id="AM480615">
    <property type="protein sequence ID" value="CAN77524.1"/>
    <property type="molecule type" value="Genomic_DNA"/>
</dbReference>
<evidence type="ECO:0000259" key="4">
    <source>
        <dbReference type="PROSITE" id="PS50893"/>
    </source>
</evidence>
<dbReference type="PANTHER" id="PTHR24223">
    <property type="entry name" value="ATP-BINDING CASSETTE SUB-FAMILY C"/>
    <property type="match status" value="1"/>
</dbReference>
<feature type="region of interest" description="Disordered" evidence="3">
    <location>
        <begin position="98"/>
        <end position="117"/>
    </location>
</feature>
<dbReference type="Gene3D" id="3.40.50.300">
    <property type="entry name" value="P-loop containing nucleotide triphosphate hydrolases"/>
    <property type="match status" value="1"/>
</dbReference>
<dbReference type="GO" id="GO:0016887">
    <property type="term" value="F:ATP hydrolysis activity"/>
    <property type="evidence" value="ECO:0007669"/>
    <property type="project" value="InterPro"/>
</dbReference>
<feature type="compositionally biased region" description="Polar residues" evidence="3">
    <location>
        <begin position="98"/>
        <end position="112"/>
    </location>
</feature>
<dbReference type="ExpressionAtlas" id="A5C388">
    <property type="expression patterns" value="baseline and differential"/>
</dbReference>
<feature type="compositionally biased region" description="Basic and acidic residues" evidence="3">
    <location>
        <begin position="458"/>
        <end position="469"/>
    </location>
</feature>
<evidence type="ECO:0000313" key="5">
    <source>
        <dbReference type="EMBL" id="CAN77524.1"/>
    </source>
</evidence>
<dbReference type="SUPFAM" id="SSF52540">
    <property type="entry name" value="P-loop containing nucleoside triphosphate hydrolases"/>
    <property type="match status" value="1"/>
</dbReference>
<dbReference type="InterPro" id="IPR050173">
    <property type="entry name" value="ABC_transporter_C-like"/>
</dbReference>
<dbReference type="GO" id="GO:0005524">
    <property type="term" value="F:ATP binding"/>
    <property type="evidence" value="ECO:0007669"/>
    <property type="project" value="UniProtKB-KW"/>
</dbReference>
<dbReference type="InterPro" id="IPR003439">
    <property type="entry name" value="ABC_transporter-like_ATP-bd"/>
</dbReference>
<keyword evidence="2" id="KW-0067">ATP-binding</keyword>
<evidence type="ECO:0000256" key="1">
    <source>
        <dbReference type="ARBA" id="ARBA00022741"/>
    </source>
</evidence>
<protein>
    <recommendedName>
        <fullName evidence="4">ABC transporter domain-containing protein</fullName>
    </recommendedName>
</protein>
<dbReference type="AlphaFoldDB" id="A5C388"/>
<gene>
    <name evidence="5" type="ORF">VITISV_008248</name>
</gene>
<proteinExistence type="predicted"/>
<feature type="region of interest" description="Disordered" evidence="3">
    <location>
        <begin position="390"/>
        <end position="414"/>
    </location>
</feature>
<name>A5C388_VITVI</name>
<accession>A5C388</accession>
<evidence type="ECO:0000256" key="2">
    <source>
        <dbReference type="ARBA" id="ARBA00022840"/>
    </source>
</evidence>
<dbReference type="PROSITE" id="PS50893">
    <property type="entry name" value="ABC_TRANSPORTER_2"/>
    <property type="match status" value="1"/>
</dbReference>
<feature type="compositionally biased region" description="Basic and acidic residues" evidence="3">
    <location>
        <begin position="477"/>
        <end position="488"/>
    </location>
</feature>